<gene>
    <name evidence="2" type="ORF">O3P69_002934</name>
</gene>
<feature type="compositionally biased region" description="Polar residues" evidence="1">
    <location>
        <begin position="184"/>
        <end position="195"/>
    </location>
</feature>
<comment type="caution">
    <text evidence="2">The sequence shown here is derived from an EMBL/GenBank/DDBJ whole genome shotgun (WGS) entry which is preliminary data.</text>
</comment>
<protein>
    <submittedName>
        <fullName evidence="2">Uncharacterized protein</fullName>
    </submittedName>
</protein>
<dbReference type="EMBL" id="JARAKH010000010">
    <property type="protein sequence ID" value="KAK8399879.1"/>
    <property type="molecule type" value="Genomic_DNA"/>
</dbReference>
<organism evidence="2 3">
    <name type="scientific">Scylla paramamosain</name>
    <name type="common">Mud crab</name>
    <dbReference type="NCBI Taxonomy" id="85552"/>
    <lineage>
        <taxon>Eukaryota</taxon>
        <taxon>Metazoa</taxon>
        <taxon>Ecdysozoa</taxon>
        <taxon>Arthropoda</taxon>
        <taxon>Crustacea</taxon>
        <taxon>Multicrustacea</taxon>
        <taxon>Malacostraca</taxon>
        <taxon>Eumalacostraca</taxon>
        <taxon>Eucarida</taxon>
        <taxon>Decapoda</taxon>
        <taxon>Pleocyemata</taxon>
        <taxon>Brachyura</taxon>
        <taxon>Eubrachyura</taxon>
        <taxon>Portunoidea</taxon>
        <taxon>Portunidae</taxon>
        <taxon>Portuninae</taxon>
        <taxon>Scylla</taxon>
    </lineage>
</organism>
<reference evidence="2 3" key="1">
    <citation type="submission" date="2023-03" db="EMBL/GenBank/DDBJ databases">
        <title>High-quality genome of Scylla paramamosain provides insights in environmental adaptation.</title>
        <authorList>
            <person name="Zhang L."/>
        </authorList>
    </citation>
    <scope>NUCLEOTIDE SEQUENCE [LARGE SCALE GENOMIC DNA]</scope>
    <source>
        <strain evidence="2">LZ_2023a</strain>
        <tissue evidence="2">Muscle</tissue>
    </source>
</reference>
<feature type="region of interest" description="Disordered" evidence="1">
    <location>
        <begin position="184"/>
        <end position="205"/>
    </location>
</feature>
<proteinExistence type="predicted"/>
<name>A0AAW0UJQ8_SCYPA</name>
<keyword evidence="3" id="KW-1185">Reference proteome</keyword>
<sequence length="205" mass="22188">MLGAYKDLPCFKEVYGEKHHAAVIQATLVRPAGNANDGVHSYTTQCYCDSSASSNLPTPSRGCGFGGAGVDGGGRLGHACVQCVLVYFDSTKRRFVPSSVPPYPTPPLRIPDGWRFVGYAQVLKDLTDTNYSREEGSPDVTVGISAISRHHRRLLYAAWLCLFSTGFNERSACGGTVDRSSFEISNMPKDSQQDGYRTLKPGRGG</sequence>
<evidence type="ECO:0000256" key="1">
    <source>
        <dbReference type="SAM" id="MobiDB-lite"/>
    </source>
</evidence>
<dbReference type="Proteomes" id="UP001487740">
    <property type="component" value="Unassembled WGS sequence"/>
</dbReference>
<evidence type="ECO:0000313" key="3">
    <source>
        <dbReference type="Proteomes" id="UP001487740"/>
    </source>
</evidence>
<evidence type="ECO:0000313" key="2">
    <source>
        <dbReference type="EMBL" id="KAK8399879.1"/>
    </source>
</evidence>
<dbReference type="AlphaFoldDB" id="A0AAW0UJQ8"/>
<accession>A0AAW0UJQ8</accession>